<evidence type="ECO:0000256" key="3">
    <source>
        <dbReference type="ARBA" id="ARBA00022989"/>
    </source>
</evidence>
<accession>A0AAN7AMP0</accession>
<feature type="transmembrane region" description="Helical" evidence="6">
    <location>
        <begin position="184"/>
        <end position="201"/>
    </location>
</feature>
<keyword evidence="4 6" id="KW-0472">Membrane</keyword>
<dbReference type="PANTHER" id="PTHR10231">
    <property type="entry name" value="NUCLEOTIDE-SUGAR TRANSMEMBRANE TRANSPORTER"/>
    <property type="match status" value="1"/>
</dbReference>
<keyword evidence="3 6" id="KW-1133">Transmembrane helix</keyword>
<evidence type="ECO:0000256" key="5">
    <source>
        <dbReference type="SAM" id="MobiDB-lite"/>
    </source>
</evidence>
<evidence type="ECO:0000256" key="4">
    <source>
        <dbReference type="ARBA" id="ARBA00023136"/>
    </source>
</evidence>
<dbReference type="GO" id="GO:0015165">
    <property type="term" value="F:pyrimidine nucleotide-sugar transmembrane transporter activity"/>
    <property type="evidence" value="ECO:0007669"/>
    <property type="project" value="InterPro"/>
</dbReference>
<proteinExistence type="predicted"/>
<dbReference type="GO" id="GO:0000139">
    <property type="term" value="C:Golgi membrane"/>
    <property type="evidence" value="ECO:0007669"/>
    <property type="project" value="InterPro"/>
</dbReference>
<sequence>MAAVSPPSASQRAGYLAAASLVAVQVGSGILLKTAQHHGHYEFSPSGSVAISEFVKLLISLVLFYLECRRRLARGKHIPASSNANDAVYTAVVDNTADDDEAFSQSPSMSSSLFWRYIQTDVTSHAKYGFANLSLLYMLINNIIFLCYQLADPATIQLLRSGMTFITAVVSVLALRAALTRTQWIAIALQICGLAVTQYHPTTGSTYYSLGTYAIIVSQVFLGAVAGVYNQHLLKLKRDSSLHANNIHLYGWGVMINLAAHLVIRAVRRDEPGFLHGYTGVAAVLVIANNVLLGLVISFVYKYADAIIKCFSGAVATGILLCVSPLLFGTSFGFLVLPGSIVVFTASWLYMTENTSKGSRSCCESNVGGDEEEEATEKFHEGDRPPRKTILEALDGLALNRQAILTTISAITAIIIMAGLTLLVDIHTHTTTTSSLAPSSSSSLPPLANKYTMHSPCGSTPTEAREHGCRFDINSFCWLPPPCDDEPLAQEFDQLAAWEWYRDENKTQPVSREQVATGEFTDLHVSWEYHLQHCTFMWRKLHRAILGSGGKAAVDSYIGEMKHTRHCSEMLLNYRDEPLDTFDTFIVVKYPHCGLV</sequence>
<dbReference type="InterPro" id="IPR037185">
    <property type="entry name" value="EmrE-like"/>
</dbReference>
<feature type="transmembrane region" description="Helical" evidence="6">
    <location>
        <begin position="43"/>
        <end position="66"/>
    </location>
</feature>
<comment type="caution">
    <text evidence="7">The sequence shown here is derived from an EMBL/GenBank/DDBJ whole genome shotgun (WGS) entry which is preliminary data.</text>
</comment>
<feature type="transmembrane region" description="Helical" evidence="6">
    <location>
        <begin position="308"/>
        <end position="328"/>
    </location>
</feature>
<feature type="transmembrane region" description="Helical" evidence="6">
    <location>
        <begin position="130"/>
        <end position="151"/>
    </location>
</feature>
<reference evidence="7" key="2">
    <citation type="submission" date="2023-05" db="EMBL/GenBank/DDBJ databases">
        <authorList>
            <consortium name="Lawrence Berkeley National Laboratory"/>
            <person name="Steindorff A."/>
            <person name="Hensen N."/>
            <person name="Bonometti L."/>
            <person name="Westerberg I."/>
            <person name="Brannstrom I.O."/>
            <person name="Guillou S."/>
            <person name="Cros-Aarteil S."/>
            <person name="Calhoun S."/>
            <person name="Haridas S."/>
            <person name="Kuo A."/>
            <person name="Mondo S."/>
            <person name="Pangilinan J."/>
            <person name="Riley R."/>
            <person name="Labutti K."/>
            <person name="Andreopoulos B."/>
            <person name="Lipzen A."/>
            <person name="Chen C."/>
            <person name="Yanf M."/>
            <person name="Daum C."/>
            <person name="Ng V."/>
            <person name="Clum A."/>
            <person name="Ohm R."/>
            <person name="Martin F."/>
            <person name="Silar P."/>
            <person name="Natvig D."/>
            <person name="Lalanne C."/>
            <person name="Gautier V."/>
            <person name="Ament-Velasquez S.L."/>
            <person name="Kruys A."/>
            <person name="Hutchinson M.I."/>
            <person name="Powell A.J."/>
            <person name="Barry K."/>
            <person name="Miller A.N."/>
            <person name="Grigoriev I.V."/>
            <person name="Debuchy R."/>
            <person name="Gladieux P."/>
            <person name="Thoren M.H."/>
            <person name="Johannesson H."/>
        </authorList>
    </citation>
    <scope>NUCLEOTIDE SEQUENCE</scope>
    <source>
        <strain evidence="7">PSN309</strain>
    </source>
</reference>
<evidence type="ECO:0000313" key="8">
    <source>
        <dbReference type="Proteomes" id="UP001302126"/>
    </source>
</evidence>
<dbReference type="Proteomes" id="UP001302126">
    <property type="component" value="Unassembled WGS sequence"/>
</dbReference>
<feature type="transmembrane region" description="Helical" evidence="6">
    <location>
        <begin position="403"/>
        <end position="424"/>
    </location>
</feature>
<name>A0AAN7AMP0_9PEZI</name>
<feature type="region of interest" description="Disordered" evidence="5">
    <location>
        <begin position="361"/>
        <end position="383"/>
    </location>
</feature>
<protein>
    <submittedName>
        <fullName evidence="7">Nucleotide-sugar transporter-domain-containing protein</fullName>
    </submittedName>
</protein>
<dbReference type="InterPro" id="IPR007271">
    <property type="entry name" value="Nuc_sug_transpt"/>
</dbReference>
<evidence type="ECO:0000256" key="1">
    <source>
        <dbReference type="ARBA" id="ARBA00004141"/>
    </source>
</evidence>
<organism evidence="7 8">
    <name type="scientific">Podospora australis</name>
    <dbReference type="NCBI Taxonomy" id="1536484"/>
    <lineage>
        <taxon>Eukaryota</taxon>
        <taxon>Fungi</taxon>
        <taxon>Dikarya</taxon>
        <taxon>Ascomycota</taxon>
        <taxon>Pezizomycotina</taxon>
        <taxon>Sordariomycetes</taxon>
        <taxon>Sordariomycetidae</taxon>
        <taxon>Sordariales</taxon>
        <taxon>Podosporaceae</taxon>
        <taxon>Podospora</taxon>
    </lineage>
</organism>
<dbReference type="SUPFAM" id="SSF103481">
    <property type="entry name" value="Multidrug resistance efflux transporter EmrE"/>
    <property type="match status" value="1"/>
</dbReference>
<evidence type="ECO:0000313" key="7">
    <source>
        <dbReference type="EMBL" id="KAK4191065.1"/>
    </source>
</evidence>
<dbReference type="Pfam" id="PF04142">
    <property type="entry name" value="Nuc_sug_transp"/>
    <property type="match status" value="1"/>
</dbReference>
<reference evidence="7" key="1">
    <citation type="journal article" date="2023" name="Mol. Phylogenet. Evol.">
        <title>Genome-scale phylogeny and comparative genomics of the fungal order Sordariales.</title>
        <authorList>
            <person name="Hensen N."/>
            <person name="Bonometti L."/>
            <person name="Westerberg I."/>
            <person name="Brannstrom I.O."/>
            <person name="Guillou S."/>
            <person name="Cros-Aarteil S."/>
            <person name="Calhoun S."/>
            <person name="Haridas S."/>
            <person name="Kuo A."/>
            <person name="Mondo S."/>
            <person name="Pangilinan J."/>
            <person name="Riley R."/>
            <person name="LaButti K."/>
            <person name="Andreopoulos B."/>
            <person name="Lipzen A."/>
            <person name="Chen C."/>
            <person name="Yan M."/>
            <person name="Daum C."/>
            <person name="Ng V."/>
            <person name="Clum A."/>
            <person name="Steindorff A."/>
            <person name="Ohm R.A."/>
            <person name="Martin F."/>
            <person name="Silar P."/>
            <person name="Natvig D.O."/>
            <person name="Lalanne C."/>
            <person name="Gautier V."/>
            <person name="Ament-Velasquez S.L."/>
            <person name="Kruys A."/>
            <person name="Hutchinson M.I."/>
            <person name="Powell A.J."/>
            <person name="Barry K."/>
            <person name="Miller A.N."/>
            <person name="Grigoriev I.V."/>
            <person name="Debuchy R."/>
            <person name="Gladieux P."/>
            <person name="Hiltunen Thoren M."/>
            <person name="Johannesson H."/>
        </authorList>
    </citation>
    <scope>NUCLEOTIDE SEQUENCE</scope>
    <source>
        <strain evidence="7">PSN309</strain>
    </source>
</reference>
<evidence type="ECO:0000256" key="2">
    <source>
        <dbReference type="ARBA" id="ARBA00022692"/>
    </source>
</evidence>
<keyword evidence="8" id="KW-1185">Reference proteome</keyword>
<comment type="subcellular location">
    <subcellularLocation>
        <location evidence="1">Membrane</location>
        <topology evidence="1">Multi-pass membrane protein</topology>
    </subcellularLocation>
</comment>
<dbReference type="AlphaFoldDB" id="A0AAN7AMP0"/>
<feature type="transmembrane region" description="Helical" evidence="6">
    <location>
        <begin position="12"/>
        <end position="31"/>
    </location>
</feature>
<evidence type="ECO:0000256" key="6">
    <source>
        <dbReference type="SAM" id="Phobius"/>
    </source>
</evidence>
<dbReference type="NCBIfam" id="TIGR00803">
    <property type="entry name" value="nst"/>
    <property type="match status" value="1"/>
</dbReference>
<feature type="transmembrane region" description="Helical" evidence="6">
    <location>
        <begin position="249"/>
        <end position="267"/>
    </location>
</feature>
<dbReference type="EMBL" id="MU864361">
    <property type="protein sequence ID" value="KAK4191065.1"/>
    <property type="molecule type" value="Genomic_DNA"/>
</dbReference>
<gene>
    <name evidence="7" type="ORF">QBC35DRAFT_460483</name>
</gene>
<feature type="transmembrane region" description="Helical" evidence="6">
    <location>
        <begin position="157"/>
        <end position="177"/>
    </location>
</feature>
<keyword evidence="2 6" id="KW-0812">Transmembrane</keyword>
<feature type="transmembrane region" description="Helical" evidence="6">
    <location>
        <begin position="279"/>
        <end position="301"/>
    </location>
</feature>
<feature type="transmembrane region" description="Helical" evidence="6">
    <location>
        <begin position="207"/>
        <end position="229"/>
    </location>
</feature>